<keyword evidence="5 7" id="KW-1133">Transmembrane helix</keyword>
<evidence type="ECO:0000256" key="5">
    <source>
        <dbReference type="ARBA" id="ARBA00022989"/>
    </source>
</evidence>
<dbReference type="GO" id="GO:0005886">
    <property type="term" value="C:plasma membrane"/>
    <property type="evidence" value="ECO:0007669"/>
    <property type="project" value="UniProtKB-SubCell"/>
</dbReference>
<dbReference type="InterPro" id="IPR032808">
    <property type="entry name" value="DoxX"/>
</dbReference>
<gene>
    <name evidence="8" type="ORF">SAMN05421790_11256</name>
</gene>
<accession>A0A1N7PES2</accession>
<comment type="subcellular location">
    <subcellularLocation>
        <location evidence="1">Cell membrane</location>
        <topology evidence="1">Multi-pass membrane protein</topology>
    </subcellularLocation>
</comment>
<organism evidence="8 9">
    <name type="scientific">Kroppenstedtia eburnea</name>
    <dbReference type="NCBI Taxonomy" id="714067"/>
    <lineage>
        <taxon>Bacteria</taxon>
        <taxon>Bacillati</taxon>
        <taxon>Bacillota</taxon>
        <taxon>Bacilli</taxon>
        <taxon>Bacillales</taxon>
        <taxon>Thermoactinomycetaceae</taxon>
        <taxon>Kroppenstedtia</taxon>
    </lineage>
</organism>
<keyword evidence="3" id="KW-1003">Cell membrane</keyword>
<dbReference type="OrthoDB" id="346004at2"/>
<keyword evidence="6 7" id="KW-0472">Membrane</keyword>
<keyword evidence="9" id="KW-1185">Reference proteome</keyword>
<dbReference type="Proteomes" id="UP000186795">
    <property type="component" value="Unassembled WGS sequence"/>
</dbReference>
<dbReference type="PANTHER" id="PTHR33452:SF10">
    <property type="entry name" value="OXIDOREDUCTASE MHQP-RELATED"/>
    <property type="match status" value="1"/>
</dbReference>
<evidence type="ECO:0000256" key="6">
    <source>
        <dbReference type="ARBA" id="ARBA00023136"/>
    </source>
</evidence>
<evidence type="ECO:0000256" key="3">
    <source>
        <dbReference type="ARBA" id="ARBA00022475"/>
    </source>
</evidence>
<dbReference type="PANTHER" id="PTHR33452">
    <property type="entry name" value="OXIDOREDUCTASE CATD-RELATED"/>
    <property type="match status" value="1"/>
</dbReference>
<feature type="transmembrane region" description="Helical" evidence="7">
    <location>
        <begin position="60"/>
        <end position="87"/>
    </location>
</feature>
<dbReference type="EMBL" id="FTOD01000012">
    <property type="protein sequence ID" value="SIT09112.1"/>
    <property type="molecule type" value="Genomic_DNA"/>
</dbReference>
<reference evidence="9" key="1">
    <citation type="submission" date="2017-01" db="EMBL/GenBank/DDBJ databases">
        <authorList>
            <person name="Varghese N."/>
            <person name="Submissions S."/>
        </authorList>
    </citation>
    <scope>NUCLEOTIDE SEQUENCE [LARGE SCALE GENOMIC DNA]</scope>
    <source>
        <strain evidence="9">DSM 45196</strain>
    </source>
</reference>
<comment type="similarity">
    <text evidence="2">Belongs to the DoxX family.</text>
</comment>
<evidence type="ECO:0000256" key="2">
    <source>
        <dbReference type="ARBA" id="ARBA00006679"/>
    </source>
</evidence>
<dbReference type="Pfam" id="PF07681">
    <property type="entry name" value="DoxX"/>
    <property type="match status" value="1"/>
</dbReference>
<sequence length="127" mass="13142">MDEGLLVIRLVFGLSMAAHGAQKLFGWFGGHGLKGTGQFFESIGIRPGIMMALLGGLGEFVGGLLLAAGVWMPVACALFVVTMLVAIVKVHGKNGYWATSGGIEYNLAIIAVAVGLALTGPGTYTLF</sequence>
<proteinExistence type="inferred from homology"/>
<evidence type="ECO:0000256" key="4">
    <source>
        <dbReference type="ARBA" id="ARBA00022692"/>
    </source>
</evidence>
<evidence type="ECO:0000256" key="1">
    <source>
        <dbReference type="ARBA" id="ARBA00004651"/>
    </source>
</evidence>
<evidence type="ECO:0000313" key="9">
    <source>
        <dbReference type="Proteomes" id="UP000186795"/>
    </source>
</evidence>
<name>A0A1N7PES2_9BACL</name>
<dbReference type="InterPro" id="IPR051907">
    <property type="entry name" value="DoxX-like_oxidoreductase"/>
</dbReference>
<feature type="transmembrane region" description="Helical" evidence="7">
    <location>
        <begin position="107"/>
        <end position="126"/>
    </location>
</feature>
<dbReference type="RefSeq" id="WP_009710192.1">
    <property type="nucleotide sequence ID" value="NZ_CP048103.1"/>
</dbReference>
<protein>
    <submittedName>
        <fullName evidence="8">Putative oxidoreductase</fullName>
    </submittedName>
</protein>
<dbReference type="AlphaFoldDB" id="A0A1N7PES2"/>
<evidence type="ECO:0000256" key="7">
    <source>
        <dbReference type="SAM" id="Phobius"/>
    </source>
</evidence>
<keyword evidence="4 7" id="KW-0812">Transmembrane</keyword>
<evidence type="ECO:0000313" key="8">
    <source>
        <dbReference type="EMBL" id="SIT09112.1"/>
    </source>
</evidence>